<dbReference type="OrthoDB" id="5425486at2759"/>
<dbReference type="GO" id="GO:0005737">
    <property type="term" value="C:cytoplasm"/>
    <property type="evidence" value="ECO:0007669"/>
    <property type="project" value="TreeGrafter"/>
</dbReference>
<keyword evidence="5" id="KW-0289">Folate biosynthesis</keyword>
<evidence type="ECO:0000256" key="5">
    <source>
        <dbReference type="ARBA" id="ARBA00022909"/>
    </source>
</evidence>
<keyword evidence="6" id="KW-0456">Lyase</keyword>
<name>A0A180GTC5_PUCT1</name>
<dbReference type="InterPro" id="IPR006156">
    <property type="entry name" value="Dihydroneopterin_aldolase"/>
</dbReference>
<evidence type="ECO:0000256" key="3">
    <source>
        <dbReference type="ARBA" id="ARBA00005708"/>
    </source>
</evidence>
<dbReference type="PANTHER" id="PTHR42844:SF1">
    <property type="entry name" value="DIHYDRONEOPTERIN ALDOLASE 1-RELATED"/>
    <property type="match status" value="1"/>
</dbReference>
<dbReference type="Pfam" id="PF02152">
    <property type="entry name" value="FolB"/>
    <property type="match status" value="1"/>
</dbReference>
<dbReference type="STRING" id="630390.A0A180GTC5"/>
<comment type="catalytic activity">
    <reaction evidence="1">
        <text>7,8-dihydroneopterin = 6-hydroxymethyl-7,8-dihydropterin + glycolaldehyde</text>
        <dbReference type="Rhea" id="RHEA:10540"/>
        <dbReference type="ChEBI" id="CHEBI:17001"/>
        <dbReference type="ChEBI" id="CHEBI:17071"/>
        <dbReference type="ChEBI" id="CHEBI:44841"/>
        <dbReference type="EC" id="4.1.2.25"/>
    </reaction>
</comment>
<dbReference type="SUPFAM" id="SSF55620">
    <property type="entry name" value="Tetrahydrobiopterin biosynthesis enzymes-like"/>
    <property type="match status" value="1"/>
</dbReference>
<dbReference type="VEuPathDB" id="FungiDB:PTTG_02271"/>
<reference evidence="9" key="1">
    <citation type="submission" date="2009-11" db="EMBL/GenBank/DDBJ databases">
        <authorList>
            <consortium name="The Broad Institute Genome Sequencing Platform"/>
            <person name="Ward D."/>
            <person name="Feldgarden M."/>
            <person name="Earl A."/>
            <person name="Young S.K."/>
            <person name="Zeng Q."/>
            <person name="Koehrsen M."/>
            <person name="Alvarado L."/>
            <person name="Berlin A."/>
            <person name="Bochicchio J."/>
            <person name="Borenstein D."/>
            <person name="Chapman S.B."/>
            <person name="Chen Z."/>
            <person name="Engels R."/>
            <person name="Freedman E."/>
            <person name="Gellesch M."/>
            <person name="Goldberg J."/>
            <person name="Griggs A."/>
            <person name="Gujja S."/>
            <person name="Heilman E."/>
            <person name="Heiman D."/>
            <person name="Hepburn T."/>
            <person name="Howarth C."/>
            <person name="Jen D."/>
            <person name="Larson L."/>
            <person name="Lewis B."/>
            <person name="Mehta T."/>
            <person name="Park D."/>
            <person name="Pearson M."/>
            <person name="Roberts A."/>
            <person name="Saif S."/>
            <person name="Shea T."/>
            <person name="Shenoy N."/>
            <person name="Sisk P."/>
            <person name="Stolte C."/>
            <person name="Sykes S."/>
            <person name="Thomson T."/>
            <person name="Walk T."/>
            <person name="White J."/>
            <person name="Yandava C."/>
            <person name="Izard J."/>
            <person name="Baranova O.V."/>
            <person name="Blanton J.M."/>
            <person name="Tanner A.C."/>
            <person name="Dewhirst F.E."/>
            <person name="Haas B."/>
            <person name="Nusbaum C."/>
            <person name="Birren B."/>
        </authorList>
    </citation>
    <scope>NUCLEOTIDE SEQUENCE [LARGE SCALE GENOMIC DNA]</scope>
    <source>
        <strain evidence="9">1-1 BBBD Race 1</strain>
    </source>
</reference>
<gene>
    <name evidence="9" type="ORF">PTTG_02271</name>
</gene>
<dbReference type="GO" id="GO:0046656">
    <property type="term" value="P:folic acid biosynthetic process"/>
    <property type="evidence" value="ECO:0007669"/>
    <property type="project" value="UniProtKB-KW"/>
</dbReference>
<evidence type="ECO:0000313" key="11">
    <source>
        <dbReference type="Proteomes" id="UP000005240"/>
    </source>
</evidence>
<organism evidence="9">
    <name type="scientific">Puccinia triticina (isolate 1-1 / race 1 (BBBD))</name>
    <name type="common">Brown leaf rust fungus</name>
    <dbReference type="NCBI Taxonomy" id="630390"/>
    <lineage>
        <taxon>Eukaryota</taxon>
        <taxon>Fungi</taxon>
        <taxon>Dikarya</taxon>
        <taxon>Basidiomycota</taxon>
        <taxon>Pucciniomycotina</taxon>
        <taxon>Pucciniomycetes</taxon>
        <taxon>Pucciniales</taxon>
        <taxon>Pucciniaceae</taxon>
        <taxon>Puccinia</taxon>
    </lineage>
</organism>
<accession>A0A180GTC5</accession>
<keyword evidence="11" id="KW-1185">Reference proteome</keyword>
<feature type="domain" description="Dihydroneopterin aldolase/epimerase" evidence="8">
    <location>
        <begin position="162"/>
        <end position="269"/>
    </location>
</feature>
<dbReference type="EC" id="4.1.2.25" evidence="4"/>
<dbReference type="EnsemblFungi" id="PTTG_02271-t43_1">
    <property type="protein sequence ID" value="PTTG_02271-t43_1-p1"/>
    <property type="gene ID" value="PTTG_02271"/>
</dbReference>
<comment type="similarity">
    <text evidence="3">Belongs to the DHNA family.</text>
</comment>
<dbReference type="Gene3D" id="3.30.1130.10">
    <property type="match status" value="1"/>
</dbReference>
<dbReference type="GO" id="GO:0004150">
    <property type="term" value="F:dihydroneopterin aldolase activity"/>
    <property type="evidence" value="ECO:0007669"/>
    <property type="project" value="UniProtKB-EC"/>
</dbReference>
<reference evidence="10" key="4">
    <citation type="submission" date="2025-05" db="UniProtKB">
        <authorList>
            <consortium name="EnsemblFungi"/>
        </authorList>
    </citation>
    <scope>IDENTIFICATION</scope>
    <source>
        <strain evidence="10">isolate 1-1 / race 1 (BBBD)</strain>
    </source>
</reference>
<comment type="pathway">
    <text evidence="2">Cofactor biosynthesis; tetrahydrofolate biosynthesis; 2-amino-4-hydroxy-6-hydroxymethyl-7,8-dihydropteridine diphosphate from 7,8-dihydroneopterin triphosphate: step 3/4.</text>
</comment>
<dbReference type="PANTHER" id="PTHR42844">
    <property type="entry name" value="DIHYDRONEOPTERIN ALDOLASE 1-RELATED"/>
    <property type="match status" value="1"/>
</dbReference>
<proteinExistence type="inferred from homology"/>
<protein>
    <recommendedName>
        <fullName evidence="4">dihydroneopterin aldolase</fullName>
        <ecNumber evidence="4">4.1.2.25</ecNumber>
    </recommendedName>
    <alternativeName>
        <fullName evidence="7">7,8-dihydroneopterin aldolase</fullName>
    </alternativeName>
</protein>
<evidence type="ECO:0000313" key="9">
    <source>
        <dbReference type="EMBL" id="OAV96057.1"/>
    </source>
</evidence>
<dbReference type="SMART" id="SM00905">
    <property type="entry name" value="FolB"/>
    <property type="match status" value="1"/>
</dbReference>
<evidence type="ECO:0000256" key="4">
    <source>
        <dbReference type="ARBA" id="ARBA00013043"/>
    </source>
</evidence>
<evidence type="ECO:0000256" key="6">
    <source>
        <dbReference type="ARBA" id="ARBA00023239"/>
    </source>
</evidence>
<dbReference type="AlphaFoldDB" id="A0A180GTC5"/>
<dbReference type="InterPro" id="IPR006157">
    <property type="entry name" value="FolB_dom"/>
</dbReference>
<evidence type="ECO:0000256" key="1">
    <source>
        <dbReference type="ARBA" id="ARBA00001353"/>
    </source>
</evidence>
<dbReference type="InterPro" id="IPR043133">
    <property type="entry name" value="GTP-CH-I_C/QueF"/>
</dbReference>
<evidence type="ECO:0000256" key="2">
    <source>
        <dbReference type="ARBA" id="ARBA00005013"/>
    </source>
</evidence>
<sequence>MDRPGQPFAPTEWDSILIRSLSVLPRIQASVASQPSQLHPALVHLRVIPRAGFSSSIASDQLGPDTLSYFELSQTITDALSPAREETYQSAIHLLYKLGSLICDSINTPLALNRDDSGGHQPLHNHPTGFDFELAIEFPSLISLASRLSVSRSTVSPQFTRIHIQEIKTYSIIGILPHERTQKQTMLVSLLLSTCTGSSFDIQGLTRSVYEAVTESSFQTVEALADCIAKHVLAFQNNPSSKFISKVTVTVEKPEAVSCASGAGVEITRSSS</sequence>
<dbReference type="EMBL" id="ADAS02000022">
    <property type="protein sequence ID" value="OAV96057.1"/>
    <property type="molecule type" value="Genomic_DNA"/>
</dbReference>
<dbReference type="Proteomes" id="UP000005240">
    <property type="component" value="Unassembled WGS sequence"/>
</dbReference>
<evidence type="ECO:0000313" key="10">
    <source>
        <dbReference type="EnsemblFungi" id="PTTG_02271-t43_1-p1"/>
    </source>
</evidence>
<evidence type="ECO:0000256" key="7">
    <source>
        <dbReference type="ARBA" id="ARBA00032903"/>
    </source>
</evidence>
<dbReference type="NCBIfam" id="TIGR00526">
    <property type="entry name" value="folB_dom"/>
    <property type="match status" value="1"/>
</dbReference>
<reference evidence="10 11" key="3">
    <citation type="journal article" date="2017" name="G3 (Bethesda)">
        <title>Comparative analysis highlights variable genome content of wheat rusts and divergence of the mating loci.</title>
        <authorList>
            <person name="Cuomo C.A."/>
            <person name="Bakkeren G."/>
            <person name="Khalil H.B."/>
            <person name="Panwar V."/>
            <person name="Joly D."/>
            <person name="Linning R."/>
            <person name="Sakthikumar S."/>
            <person name="Song X."/>
            <person name="Adiconis X."/>
            <person name="Fan L."/>
            <person name="Goldberg J.M."/>
            <person name="Levin J.Z."/>
            <person name="Young S."/>
            <person name="Zeng Q."/>
            <person name="Anikster Y."/>
            <person name="Bruce M."/>
            <person name="Wang M."/>
            <person name="Yin C."/>
            <person name="McCallum B."/>
            <person name="Szabo L.J."/>
            <person name="Hulbert S."/>
            <person name="Chen X."/>
            <person name="Fellers J.P."/>
        </authorList>
    </citation>
    <scope>NUCLEOTIDE SEQUENCE</scope>
    <source>
        <strain evidence="10">isolate 1-1 / race 1 (BBBD)</strain>
        <strain evidence="11">Isolate 1-1 / race 1 (BBBD)</strain>
    </source>
</reference>
<reference evidence="9" key="2">
    <citation type="submission" date="2016-05" db="EMBL/GenBank/DDBJ databases">
        <title>Comparative analysis highlights variable genome content of wheat rusts and divergence of the mating loci.</title>
        <authorList>
            <person name="Cuomo C.A."/>
            <person name="Bakkeren G."/>
            <person name="Szabo L."/>
            <person name="Khalil H."/>
            <person name="Joly D."/>
            <person name="Goldberg J."/>
            <person name="Young S."/>
            <person name="Zeng Q."/>
            <person name="Fellers J."/>
        </authorList>
    </citation>
    <scope>NUCLEOTIDE SEQUENCE [LARGE SCALE GENOMIC DNA]</scope>
    <source>
        <strain evidence="9">1-1 BBBD Race 1</strain>
    </source>
</reference>
<evidence type="ECO:0000259" key="8">
    <source>
        <dbReference type="SMART" id="SM00905"/>
    </source>
</evidence>